<dbReference type="OrthoDB" id="9775203at2"/>
<proteinExistence type="predicted"/>
<sequence length="78" mass="9345">MLDKAFEKFTKVEGLFFHSDQGWQYQHTSYRTSLKDHGIIQSMSRKGNCYDDCIMETFFGRLKNEMFYGYEKDDSSFE</sequence>
<dbReference type="InterPro" id="IPR001584">
    <property type="entry name" value="Integrase_cat-core"/>
</dbReference>
<reference evidence="2 3" key="1">
    <citation type="submission" date="2019-05" db="EMBL/GenBank/DDBJ databases">
        <title>Complete genome sequencing of Anaerostipes rhamnosivorans.</title>
        <authorList>
            <person name="Bui T.P.N."/>
            <person name="de Vos W.M."/>
        </authorList>
    </citation>
    <scope>NUCLEOTIDE SEQUENCE [LARGE SCALE GENOMIC DNA]</scope>
    <source>
        <strain evidence="2 3">1y2</strain>
    </source>
</reference>
<dbReference type="InterPro" id="IPR050900">
    <property type="entry name" value="Transposase_IS3/IS150/IS904"/>
</dbReference>
<accession>A0A4P8IFN0</accession>
<dbReference type="PANTHER" id="PTHR46889">
    <property type="entry name" value="TRANSPOSASE INSF FOR INSERTION SEQUENCE IS3B-RELATED"/>
    <property type="match status" value="1"/>
</dbReference>
<dbReference type="KEGG" id="arf:AR1Y2_2267"/>
<name>A0A4P8IFN0_9FIRM</name>
<feature type="domain" description="Integrase catalytic" evidence="1">
    <location>
        <begin position="1"/>
        <end position="49"/>
    </location>
</feature>
<dbReference type="SUPFAM" id="SSF53098">
    <property type="entry name" value="Ribonuclease H-like"/>
    <property type="match status" value="1"/>
</dbReference>
<keyword evidence="3" id="KW-1185">Reference proteome</keyword>
<dbReference type="RefSeq" id="WP_137329048.1">
    <property type="nucleotide sequence ID" value="NZ_CP040058.1"/>
</dbReference>
<evidence type="ECO:0000259" key="1">
    <source>
        <dbReference type="Pfam" id="PF00665"/>
    </source>
</evidence>
<protein>
    <submittedName>
        <fullName evidence="2">Mobile element protein</fullName>
    </submittedName>
</protein>
<evidence type="ECO:0000313" key="3">
    <source>
        <dbReference type="Proteomes" id="UP000298653"/>
    </source>
</evidence>
<dbReference type="PANTHER" id="PTHR46889:SF4">
    <property type="entry name" value="TRANSPOSASE INSO FOR INSERTION SEQUENCE ELEMENT IS911B-RELATED"/>
    <property type="match status" value="1"/>
</dbReference>
<dbReference type="Pfam" id="PF00665">
    <property type="entry name" value="rve"/>
    <property type="match status" value="1"/>
</dbReference>
<dbReference type="GO" id="GO:0003676">
    <property type="term" value="F:nucleic acid binding"/>
    <property type="evidence" value="ECO:0007669"/>
    <property type="project" value="InterPro"/>
</dbReference>
<dbReference type="EMBL" id="CP040058">
    <property type="protein sequence ID" value="QCP35721.1"/>
    <property type="molecule type" value="Genomic_DNA"/>
</dbReference>
<gene>
    <name evidence="2" type="ORF">AR1Y2_2267</name>
</gene>
<dbReference type="InterPro" id="IPR012337">
    <property type="entry name" value="RNaseH-like_sf"/>
</dbReference>
<dbReference type="InterPro" id="IPR036397">
    <property type="entry name" value="RNaseH_sf"/>
</dbReference>
<dbReference type="Gene3D" id="3.30.420.10">
    <property type="entry name" value="Ribonuclease H-like superfamily/Ribonuclease H"/>
    <property type="match status" value="1"/>
</dbReference>
<dbReference type="GO" id="GO:0015074">
    <property type="term" value="P:DNA integration"/>
    <property type="evidence" value="ECO:0007669"/>
    <property type="project" value="InterPro"/>
</dbReference>
<evidence type="ECO:0000313" key="2">
    <source>
        <dbReference type="EMBL" id="QCP35721.1"/>
    </source>
</evidence>
<dbReference type="Proteomes" id="UP000298653">
    <property type="component" value="Chromosome"/>
</dbReference>
<dbReference type="AlphaFoldDB" id="A0A4P8IFN0"/>
<organism evidence="2 3">
    <name type="scientific">Anaerostipes rhamnosivorans</name>
    <dbReference type="NCBI Taxonomy" id="1229621"/>
    <lineage>
        <taxon>Bacteria</taxon>
        <taxon>Bacillati</taxon>
        <taxon>Bacillota</taxon>
        <taxon>Clostridia</taxon>
        <taxon>Lachnospirales</taxon>
        <taxon>Lachnospiraceae</taxon>
        <taxon>Anaerostipes</taxon>
    </lineage>
</organism>